<dbReference type="SUPFAM" id="SSF48452">
    <property type="entry name" value="TPR-like"/>
    <property type="match status" value="1"/>
</dbReference>
<dbReference type="PANTHER" id="PTHR35807:SF1">
    <property type="entry name" value="TRANSCRIPTIONAL REGULATOR REDD"/>
    <property type="match status" value="1"/>
</dbReference>
<dbReference type="InterPro" id="IPR051677">
    <property type="entry name" value="AfsR-DnrI-RedD_regulator"/>
</dbReference>
<reference evidence="4 5" key="1">
    <citation type="submission" date="2015-12" db="EMBL/GenBank/DDBJ databases">
        <authorList>
            <person name="Shamseldin A."/>
            <person name="Moawad H."/>
            <person name="Abd El-Rahim W.M."/>
            <person name="Sadowsky M.J."/>
        </authorList>
    </citation>
    <scope>NUCLEOTIDE SEQUENCE [LARGE SCALE GENOMIC DNA]</scope>
    <source>
        <strain evidence="4 5">S43</strain>
    </source>
</reference>
<evidence type="ECO:0000256" key="2">
    <source>
        <dbReference type="ARBA" id="ARBA00023163"/>
    </source>
</evidence>
<dbReference type="PANTHER" id="PTHR35807">
    <property type="entry name" value="TRANSCRIPTIONAL REGULATOR REDD-RELATED"/>
    <property type="match status" value="1"/>
</dbReference>
<dbReference type="GO" id="GO:0003677">
    <property type="term" value="F:DNA binding"/>
    <property type="evidence" value="ECO:0007669"/>
    <property type="project" value="TreeGrafter"/>
</dbReference>
<dbReference type="InterPro" id="IPR011990">
    <property type="entry name" value="TPR-like_helical_dom_sf"/>
</dbReference>
<evidence type="ECO:0000256" key="1">
    <source>
        <dbReference type="ARBA" id="ARBA00023015"/>
    </source>
</evidence>
<dbReference type="Proteomes" id="UP000234632">
    <property type="component" value="Unassembled WGS sequence"/>
</dbReference>
<feature type="domain" description="Bacterial transcriptional activator" evidence="3">
    <location>
        <begin position="10"/>
        <end position="69"/>
    </location>
</feature>
<keyword evidence="2" id="KW-0804">Transcription</keyword>
<evidence type="ECO:0000259" key="3">
    <source>
        <dbReference type="Pfam" id="PF03704"/>
    </source>
</evidence>
<dbReference type="Pfam" id="PF03704">
    <property type="entry name" value="BTAD"/>
    <property type="match status" value="1"/>
</dbReference>
<evidence type="ECO:0000313" key="4">
    <source>
        <dbReference type="EMBL" id="PLC10822.1"/>
    </source>
</evidence>
<gene>
    <name evidence="4" type="ORF">AUQ48_15980</name>
</gene>
<protein>
    <recommendedName>
        <fullName evidence="3">Bacterial transcriptional activator domain-containing protein</fullName>
    </recommendedName>
</protein>
<dbReference type="RefSeq" id="WP_101853249.1">
    <property type="nucleotide sequence ID" value="NZ_LOMZ01000002.1"/>
</dbReference>
<dbReference type="InterPro" id="IPR005158">
    <property type="entry name" value="BTAD"/>
</dbReference>
<proteinExistence type="predicted"/>
<organism evidence="4 5">
    <name type="scientific">Kocuria flava</name>
    <dbReference type="NCBI Taxonomy" id="446860"/>
    <lineage>
        <taxon>Bacteria</taxon>
        <taxon>Bacillati</taxon>
        <taxon>Actinomycetota</taxon>
        <taxon>Actinomycetes</taxon>
        <taxon>Micrococcales</taxon>
        <taxon>Micrococcaceae</taxon>
        <taxon>Kocuria</taxon>
    </lineage>
</organism>
<dbReference type="EMBL" id="LOMZ01000002">
    <property type="protein sequence ID" value="PLC10822.1"/>
    <property type="molecule type" value="Genomic_DNA"/>
</dbReference>
<comment type="caution">
    <text evidence="4">The sequence shown here is derived from an EMBL/GenBank/DDBJ whole genome shotgun (WGS) entry which is preliminary data.</text>
</comment>
<name>A0A2N4SXW6_9MICC</name>
<keyword evidence="1" id="KW-0805">Transcription regulation</keyword>
<evidence type="ECO:0000313" key="5">
    <source>
        <dbReference type="Proteomes" id="UP000234632"/>
    </source>
</evidence>
<dbReference type="AlphaFoldDB" id="A0A2N4SXW6"/>
<dbReference type="GO" id="GO:0006355">
    <property type="term" value="P:regulation of DNA-templated transcription"/>
    <property type="evidence" value="ECO:0007669"/>
    <property type="project" value="TreeGrafter"/>
</dbReference>
<dbReference type="Gene3D" id="1.25.40.10">
    <property type="entry name" value="Tetratricopeptide repeat domain"/>
    <property type="match status" value="1"/>
</dbReference>
<accession>A0A2N4SXW6</accession>
<sequence>MLGVDPSESAQAALGHEPLEERAWTVLVLGLEATGRMLEALQAYDRCRRLLHQVLGCAPGAALRHAYRRALQATTTTWPKPC</sequence>